<dbReference type="PROSITE" id="PS50259">
    <property type="entry name" value="G_PROTEIN_RECEP_F3_4"/>
    <property type="match status" value="1"/>
</dbReference>
<evidence type="ECO:0000256" key="11">
    <source>
        <dbReference type="SAM" id="SignalP"/>
    </source>
</evidence>
<dbReference type="InterPro" id="IPR011500">
    <property type="entry name" value="GPCR_3_9-Cys_dom"/>
</dbReference>
<feature type="transmembrane region" description="Helical" evidence="10">
    <location>
        <begin position="702"/>
        <end position="726"/>
    </location>
</feature>
<feature type="transmembrane region" description="Helical" evidence="10">
    <location>
        <begin position="659"/>
        <end position="682"/>
    </location>
</feature>
<proteinExistence type="predicted"/>
<keyword evidence="3 10" id="KW-0812">Transmembrane</keyword>
<comment type="caution">
    <text evidence="13">The sequence shown here is derived from an EMBL/GenBank/DDBJ whole genome shotgun (WGS) entry which is preliminary data.</text>
</comment>
<dbReference type="GO" id="GO:0005886">
    <property type="term" value="C:plasma membrane"/>
    <property type="evidence" value="ECO:0007669"/>
    <property type="project" value="UniProtKB-SubCell"/>
</dbReference>
<feature type="transmembrane region" description="Helical" evidence="10">
    <location>
        <begin position="738"/>
        <end position="761"/>
    </location>
</feature>
<dbReference type="SUPFAM" id="SSF53822">
    <property type="entry name" value="Periplasmic binding protein-like I"/>
    <property type="match status" value="1"/>
</dbReference>
<keyword evidence="6 10" id="KW-0472">Membrane</keyword>
<dbReference type="PRINTS" id="PR00248">
    <property type="entry name" value="GPCRMGR"/>
</dbReference>
<dbReference type="InterPro" id="IPR000337">
    <property type="entry name" value="GPCR_3"/>
</dbReference>
<dbReference type="InterPro" id="IPR028082">
    <property type="entry name" value="Peripla_BP_I"/>
</dbReference>
<evidence type="ECO:0000259" key="12">
    <source>
        <dbReference type="PROSITE" id="PS50259"/>
    </source>
</evidence>
<keyword evidence="8" id="KW-0325">Glycoprotein</keyword>
<dbReference type="InterPro" id="IPR017978">
    <property type="entry name" value="GPCR_3_C"/>
</dbReference>
<dbReference type="Gene3D" id="3.40.50.2300">
    <property type="match status" value="2"/>
</dbReference>
<dbReference type="Pfam" id="PF07562">
    <property type="entry name" value="NCD3G"/>
    <property type="match status" value="1"/>
</dbReference>
<evidence type="ECO:0000313" key="14">
    <source>
        <dbReference type="Proteomes" id="UP000549394"/>
    </source>
</evidence>
<organism evidence="13 14">
    <name type="scientific">Dimorphilus gyrociliatus</name>
    <dbReference type="NCBI Taxonomy" id="2664684"/>
    <lineage>
        <taxon>Eukaryota</taxon>
        <taxon>Metazoa</taxon>
        <taxon>Spiralia</taxon>
        <taxon>Lophotrochozoa</taxon>
        <taxon>Annelida</taxon>
        <taxon>Polychaeta</taxon>
        <taxon>Polychaeta incertae sedis</taxon>
        <taxon>Dinophilidae</taxon>
        <taxon>Dimorphilus</taxon>
    </lineage>
</organism>
<feature type="signal peptide" evidence="11">
    <location>
        <begin position="1"/>
        <end position="22"/>
    </location>
</feature>
<evidence type="ECO:0000313" key="13">
    <source>
        <dbReference type="EMBL" id="CAD5114175.1"/>
    </source>
</evidence>
<evidence type="ECO:0000256" key="9">
    <source>
        <dbReference type="ARBA" id="ARBA00023224"/>
    </source>
</evidence>
<feature type="chain" id="PRO_5029590975" evidence="11">
    <location>
        <begin position="23"/>
        <end position="818"/>
    </location>
</feature>
<dbReference type="AlphaFoldDB" id="A0A7I8VDA5"/>
<keyword evidence="2" id="KW-1003">Cell membrane</keyword>
<dbReference type="Pfam" id="PF00003">
    <property type="entry name" value="7tm_3"/>
    <property type="match status" value="1"/>
</dbReference>
<evidence type="ECO:0000256" key="8">
    <source>
        <dbReference type="ARBA" id="ARBA00023180"/>
    </source>
</evidence>
<feature type="transmembrane region" description="Helical" evidence="10">
    <location>
        <begin position="767"/>
        <end position="788"/>
    </location>
</feature>
<keyword evidence="4 10" id="KW-1133">Transmembrane helix</keyword>
<evidence type="ECO:0000256" key="3">
    <source>
        <dbReference type="ARBA" id="ARBA00022692"/>
    </source>
</evidence>
<feature type="transmembrane region" description="Helical" evidence="10">
    <location>
        <begin position="548"/>
        <end position="570"/>
    </location>
</feature>
<comment type="subcellular location">
    <subcellularLocation>
        <location evidence="1">Cell membrane</location>
        <topology evidence="1">Multi-pass membrane protein</topology>
    </subcellularLocation>
</comment>
<dbReference type="GO" id="GO:0004930">
    <property type="term" value="F:G protein-coupled receptor activity"/>
    <property type="evidence" value="ECO:0007669"/>
    <property type="project" value="UniProtKB-KW"/>
</dbReference>
<dbReference type="InterPro" id="IPR001828">
    <property type="entry name" value="ANF_lig-bd_rcpt"/>
</dbReference>
<feature type="domain" description="G-protein coupled receptors family 3 profile" evidence="12">
    <location>
        <begin position="546"/>
        <end position="797"/>
    </location>
</feature>
<dbReference type="Proteomes" id="UP000549394">
    <property type="component" value="Unassembled WGS sequence"/>
</dbReference>
<keyword evidence="9" id="KW-0807">Transducer</keyword>
<feature type="transmembrane region" description="Helical" evidence="10">
    <location>
        <begin position="582"/>
        <end position="603"/>
    </location>
</feature>
<protein>
    <submittedName>
        <fullName evidence="13">DgyrCDS3316</fullName>
    </submittedName>
</protein>
<dbReference type="Pfam" id="PF01094">
    <property type="entry name" value="ANF_receptor"/>
    <property type="match status" value="1"/>
</dbReference>
<evidence type="ECO:0000256" key="10">
    <source>
        <dbReference type="SAM" id="Phobius"/>
    </source>
</evidence>
<keyword evidence="11" id="KW-0732">Signal</keyword>
<evidence type="ECO:0000256" key="7">
    <source>
        <dbReference type="ARBA" id="ARBA00023170"/>
    </source>
</evidence>
<keyword evidence="7" id="KW-0675">Receptor</keyword>
<feature type="transmembrane region" description="Helical" evidence="10">
    <location>
        <begin position="615"/>
        <end position="638"/>
    </location>
</feature>
<dbReference type="Gene3D" id="2.10.50.30">
    <property type="entry name" value="GPCR, family 3, nine cysteines domain"/>
    <property type="match status" value="1"/>
</dbReference>
<dbReference type="InterPro" id="IPR038550">
    <property type="entry name" value="GPCR_3_9-Cys_sf"/>
</dbReference>
<dbReference type="EMBL" id="CAJFCJ010000005">
    <property type="protein sequence ID" value="CAD5114175.1"/>
    <property type="molecule type" value="Genomic_DNA"/>
</dbReference>
<dbReference type="CDD" id="cd13953">
    <property type="entry name" value="7tm_classC_mGluR-like"/>
    <property type="match status" value="1"/>
</dbReference>
<evidence type="ECO:0000256" key="1">
    <source>
        <dbReference type="ARBA" id="ARBA00004651"/>
    </source>
</evidence>
<name>A0A7I8VDA5_9ANNE</name>
<dbReference type="InterPro" id="IPR050726">
    <property type="entry name" value="mGluR"/>
</dbReference>
<evidence type="ECO:0000256" key="4">
    <source>
        <dbReference type="ARBA" id="ARBA00022989"/>
    </source>
</evidence>
<reference evidence="13 14" key="1">
    <citation type="submission" date="2020-08" db="EMBL/GenBank/DDBJ databases">
        <authorList>
            <person name="Hejnol A."/>
        </authorList>
    </citation>
    <scope>NUCLEOTIDE SEQUENCE [LARGE SCALE GENOMIC DNA]</scope>
</reference>
<keyword evidence="14" id="KW-1185">Reference proteome</keyword>
<evidence type="ECO:0000256" key="6">
    <source>
        <dbReference type="ARBA" id="ARBA00023136"/>
    </source>
</evidence>
<accession>A0A7I8VDA5</accession>
<gene>
    <name evidence="13" type="ORF">DGYR_LOCUS3050</name>
</gene>
<keyword evidence="5" id="KW-0297">G-protein coupled receptor</keyword>
<dbReference type="PANTHER" id="PTHR24060">
    <property type="entry name" value="METABOTROPIC GLUTAMATE RECEPTOR"/>
    <property type="match status" value="1"/>
</dbReference>
<dbReference type="OrthoDB" id="425344at2759"/>
<evidence type="ECO:0000256" key="2">
    <source>
        <dbReference type="ARBA" id="ARBA00022475"/>
    </source>
</evidence>
<evidence type="ECO:0000256" key="5">
    <source>
        <dbReference type="ARBA" id="ARBA00023040"/>
    </source>
</evidence>
<sequence length="818" mass="93555">MYRKRYSLFLCIFIIELNTFQCFDPFFNRNSKYEYNMGDLNIGYLISVHEKEDGIGNYCSNRIRVNSYFDTVAVRLAVKRINDNNFIKGIKLGYTILDDCDSNLAALGESLYFLPAEIFHVNAVIGPYSSTKSMMVSPLLSLYRIPQLSRMATSDELSDKSRFPYFSRIVSPDRYQANAVIEFISALNWNYFSLIYSEGSYGENGAKKLRKAAEAKGICLAIDEMVPGKQTFETWQSIMRKLTMTSTWNVIVILLSWNDVNIFYSKLPAFPGLDNKIFIGMDTLMSLNQDHRRTAAYRSFYTVFPLANIPNFVSVIISQNPDNSKDNVWIDELWSDLFNCKWNTSSVKELCQKSWNITASPKSFLEGLWSSGIYDATFVLAEAMRTARDVYCPSAKGRELKECVSGERLLNTLRKGNYSTLTGYLNFDRNGDVIGDYDIMQYGRDGKKIKVGKWLRSRNIMKLNHNIRWINNTIPESICSKPCPLKYYTLKTEISCCWECRKCRNNEIIINNSSCKPCPQFTWPDVETSLICSPIDPVFLEWHEPESIFLLIVSSSGLFLTFCICVIYRLKRDQKLIKASSILLSNISLIGSGTTFLTIYFIVAKPTNATCLIGYITFNLSYSIIYAPFLCKVIRLLRIFKAGSTGKRGLRFIQDKHQIIFSFIIILLQLTILSIMISFGSIKSTLNQPNPHEKRVQIICNLPAASIISPLVFNILISIICCFFAFQTRKLPENFNEASQIFGSVCTTLFVWIVLVPAYFIVEDNRFRMILLASCCLLNASVTTLCLFMPKLYALRFVEKCKLVFNFQITENIISPIT</sequence>